<gene>
    <name evidence="2" type="ORF">Tco_0838793</name>
</gene>
<sequence>MEFSGPTNGIESSPSTLDGHHPATHRDNQSTYDNAPNMFSIRIHHGGKFQRNQDVGSIPGTHFSMVSTQEPYCVKSVEDVVIEDYVSSREDGEDVEQGNGQEDESAPTDGQFFYDDEGIYTAYETEYELTRGNDEERNYRKYKKGVQKRRRTESTLFHESIRNVKLNTECSVRIRARCEGKVPVFTMSPRANPDIPVKVVQDQLQRELEVIDIYEQSFSKLKLKLKERLEEITIKIWDLEAAKDLLGLDDAHDEPFPASIGSKDETGYKQMEFTHWPMHWLKLKVRVHGAGSCSGWCGQANKDLLWRAASCSNVRDFEKCRAKIFDLLPTTSVEVLLTGKMRFGGKRQAVITLLEIWELTRDYWNMALMTGGGQPTPEKLSTLEKIHNVPLPFAPKHHVPWIGPTKEEKKEVQTRMNQFVKEVHIEERKNHYMAIMRKHWTHDKGNMKGQASSYKQAQKTEPAVGQDGSGGSGVGAIIGLSFAAGEGGAGGAGVASQGSSHTRWTKRRVQTEIISPQKRTPTQPASQPSTSSQVPVSETRNADGREMGDGVPTQSSAAGGASEWSFL</sequence>
<feature type="compositionally biased region" description="Low complexity" evidence="1">
    <location>
        <begin position="520"/>
        <end position="537"/>
    </location>
</feature>
<feature type="region of interest" description="Disordered" evidence="1">
    <location>
        <begin position="444"/>
        <end position="469"/>
    </location>
</feature>
<evidence type="ECO:0000313" key="2">
    <source>
        <dbReference type="EMBL" id="GJT04331.1"/>
    </source>
</evidence>
<keyword evidence="3" id="KW-1185">Reference proteome</keyword>
<proteinExistence type="predicted"/>
<feature type="compositionally biased region" description="Polar residues" evidence="1">
    <location>
        <begin position="449"/>
        <end position="459"/>
    </location>
</feature>
<dbReference type="EMBL" id="BQNB010012502">
    <property type="protein sequence ID" value="GJT04331.1"/>
    <property type="molecule type" value="Genomic_DNA"/>
</dbReference>
<dbReference type="Proteomes" id="UP001151760">
    <property type="component" value="Unassembled WGS sequence"/>
</dbReference>
<feature type="region of interest" description="Disordered" evidence="1">
    <location>
        <begin position="88"/>
        <end position="111"/>
    </location>
</feature>
<reference evidence="2" key="1">
    <citation type="journal article" date="2022" name="Int. J. Mol. Sci.">
        <title>Draft Genome of Tanacetum Coccineum: Genomic Comparison of Closely Related Tanacetum-Family Plants.</title>
        <authorList>
            <person name="Yamashiro T."/>
            <person name="Shiraishi A."/>
            <person name="Nakayama K."/>
            <person name="Satake H."/>
        </authorList>
    </citation>
    <scope>NUCLEOTIDE SEQUENCE</scope>
</reference>
<organism evidence="2 3">
    <name type="scientific">Tanacetum coccineum</name>
    <dbReference type="NCBI Taxonomy" id="301880"/>
    <lineage>
        <taxon>Eukaryota</taxon>
        <taxon>Viridiplantae</taxon>
        <taxon>Streptophyta</taxon>
        <taxon>Embryophyta</taxon>
        <taxon>Tracheophyta</taxon>
        <taxon>Spermatophyta</taxon>
        <taxon>Magnoliopsida</taxon>
        <taxon>eudicotyledons</taxon>
        <taxon>Gunneridae</taxon>
        <taxon>Pentapetalae</taxon>
        <taxon>asterids</taxon>
        <taxon>campanulids</taxon>
        <taxon>Asterales</taxon>
        <taxon>Asteraceae</taxon>
        <taxon>Asteroideae</taxon>
        <taxon>Anthemideae</taxon>
        <taxon>Anthemidinae</taxon>
        <taxon>Tanacetum</taxon>
    </lineage>
</organism>
<feature type="compositionally biased region" description="Acidic residues" evidence="1">
    <location>
        <begin position="91"/>
        <end position="106"/>
    </location>
</feature>
<accession>A0ABQ5APV6</accession>
<name>A0ABQ5APV6_9ASTR</name>
<evidence type="ECO:0000256" key="1">
    <source>
        <dbReference type="SAM" id="MobiDB-lite"/>
    </source>
</evidence>
<feature type="compositionally biased region" description="Polar residues" evidence="1">
    <location>
        <begin position="1"/>
        <end position="16"/>
    </location>
</feature>
<comment type="caution">
    <text evidence="2">The sequence shown here is derived from an EMBL/GenBank/DDBJ whole genome shotgun (WGS) entry which is preliminary data.</text>
</comment>
<evidence type="ECO:0000313" key="3">
    <source>
        <dbReference type="Proteomes" id="UP001151760"/>
    </source>
</evidence>
<feature type="compositionally biased region" description="Basic and acidic residues" evidence="1">
    <location>
        <begin position="18"/>
        <end position="28"/>
    </location>
</feature>
<reference evidence="2" key="2">
    <citation type="submission" date="2022-01" db="EMBL/GenBank/DDBJ databases">
        <authorList>
            <person name="Yamashiro T."/>
            <person name="Shiraishi A."/>
            <person name="Satake H."/>
            <person name="Nakayama K."/>
        </authorList>
    </citation>
    <scope>NUCLEOTIDE SEQUENCE</scope>
</reference>
<feature type="region of interest" description="Disordered" evidence="1">
    <location>
        <begin position="487"/>
        <end position="567"/>
    </location>
</feature>
<protein>
    <submittedName>
        <fullName evidence="2">Uncharacterized protein</fullName>
    </submittedName>
</protein>
<feature type="region of interest" description="Disordered" evidence="1">
    <location>
        <begin position="1"/>
        <end position="35"/>
    </location>
</feature>